<dbReference type="Proteomes" id="UP000530564">
    <property type="component" value="Unassembled WGS sequence"/>
</dbReference>
<dbReference type="GO" id="GO:0016020">
    <property type="term" value="C:membrane"/>
    <property type="evidence" value="ECO:0007669"/>
    <property type="project" value="UniProtKB-SubCell"/>
</dbReference>
<feature type="transmembrane region" description="Helical" evidence="7">
    <location>
        <begin position="406"/>
        <end position="423"/>
    </location>
</feature>
<gene>
    <name evidence="8" type="ORF">GGQ61_001166</name>
</gene>
<comment type="subcellular location">
    <subcellularLocation>
        <location evidence="1">Membrane</location>
        <topology evidence="1">Multi-pass membrane protein</topology>
    </subcellularLocation>
</comment>
<keyword evidence="9" id="KW-1185">Reference proteome</keyword>
<dbReference type="Pfam" id="PF07690">
    <property type="entry name" value="MFS_1"/>
    <property type="match status" value="1"/>
</dbReference>
<feature type="transmembrane region" description="Helical" evidence="7">
    <location>
        <begin position="286"/>
        <end position="306"/>
    </location>
</feature>
<keyword evidence="5 7" id="KW-1133">Transmembrane helix</keyword>
<feature type="transmembrane region" description="Helical" evidence="7">
    <location>
        <begin position="57"/>
        <end position="78"/>
    </location>
</feature>
<feature type="transmembrane region" description="Helical" evidence="7">
    <location>
        <begin position="167"/>
        <end position="187"/>
    </location>
</feature>
<dbReference type="InterPro" id="IPR036259">
    <property type="entry name" value="MFS_trans_sf"/>
</dbReference>
<keyword evidence="3" id="KW-0813">Transport</keyword>
<dbReference type="GO" id="GO:0022857">
    <property type="term" value="F:transmembrane transporter activity"/>
    <property type="evidence" value="ECO:0007669"/>
    <property type="project" value="InterPro"/>
</dbReference>
<feature type="transmembrane region" description="Helical" evidence="7">
    <location>
        <begin position="340"/>
        <end position="359"/>
    </location>
</feature>
<keyword evidence="6 7" id="KW-0472">Membrane</keyword>
<dbReference type="InterPro" id="IPR011701">
    <property type="entry name" value="MFS"/>
</dbReference>
<dbReference type="PANTHER" id="PTHR12778">
    <property type="entry name" value="SOLUTE CARRIER FAMILY 33 ACETYL-COA TRANSPORTER -RELATED"/>
    <property type="match status" value="1"/>
</dbReference>
<feature type="transmembrane region" description="Helical" evidence="7">
    <location>
        <begin position="99"/>
        <end position="116"/>
    </location>
</feature>
<organism evidence="8 9">
    <name type="scientific">Phenylobacterium haematophilum</name>
    <dbReference type="NCBI Taxonomy" id="98513"/>
    <lineage>
        <taxon>Bacteria</taxon>
        <taxon>Pseudomonadati</taxon>
        <taxon>Pseudomonadota</taxon>
        <taxon>Alphaproteobacteria</taxon>
        <taxon>Caulobacterales</taxon>
        <taxon>Caulobacteraceae</taxon>
        <taxon>Phenylobacterium</taxon>
    </lineage>
</organism>
<feature type="transmembrane region" description="Helical" evidence="7">
    <location>
        <begin position="241"/>
        <end position="266"/>
    </location>
</feature>
<dbReference type="Gene3D" id="1.20.1250.20">
    <property type="entry name" value="MFS general substrate transporter like domains"/>
    <property type="match status" value="2"/>
</dbReference>
<evidence type="ECO:0000313" key="9">
    <source>
        <dbReference type="Proteomes" id="UP000530564"/>
    </source>
</evidence>
<dbReference type="SUPFAM" id="SSF103473">
    <property type="entry name" value="MFS general substrate transporter"/>
    <property type="match status" value="2"/>
</dbReference>
<dbReference type="RefSeq" id="WP_183770633.1">
    <property type="nucleotide sequence ID" value="NZ_JACIDK010000002.1"/>
</dbReference>
<feature type="transmembrane region" description="Helical" evidence="7">
    <location>
        <begin position="539"/>
        <end position="558"/>
    </location>
</feature>
<sequence length="567" mass="59431">MTTETQAGEAKKPGTLAALAVYLERRSLVMLSLGFASGLPNLLIFDTLSAWLRDAGLSLEVIAFFGLATLAYSLKFLWAPLVDRAKVPVITRWLGHRRSWMLLCQGLIVLGLWSIAGTDPVSSLGLMALFAVLVGFVSATQDIVIDAWRIEAAVTEKQGAMAAAYQWGYRIAMIVAGVLPLALSEYAGWNTSYAIMAVLMLVGVLGVLGAPREAQHEIRAIDTGDIPAAPARDGAEWAIRLLLFVVGAVVLGSGLAGNAAILAAAFERLGLTGAATQVTTLWEAKPWGVFAQLGGVVAGALVIFFAARPAPGLQTRPGRYLSVALGAPLANFFARYGQAAGLILALICVYRLSDFVLNIMNPFYLDMGYSKLEIAEVRKVLGVVMSVLGVGLGGFCIARFGLIRSMVVGAFAGPLSNLVFAWLAAQGPHLWALSVAIGIDNIASGFAGTCLIAYMSSLTGQGFTATQYALFSSLYALLGKLVASQSGRIVEGAAASADAGGVFAAFKPLFAGLPPQTFANAMEKSGVTPEALGAGYMTFFFYSAALGLIGIVLAFAVARLSPQPKEA</sequence>
<evidence type="ECO:0000256" key="2">
    <source>
        <dbReference type="ARBA" id="ARBA00008335"/>
    </source>
</evidence>
<feature type="transmembrane region" description="Helical" evidence="7">
    <location>
        <begin position="430"/>
        <end position="454"/>
    </location>
</feature>
<protein>
    <submittedName>
        <fullName evidence="8">PAT family beta-lactamase induction signal transducer AmpG</fullName>
    </submittedName>
</protein>
<comment type="similarity">
    <text evidence="2">Belongs to the major facilitator superfamily.</text>
</comment>
<name>A0A839ZXK1_9CAUL</name>
<comment type="caution">
    <text evidence="8">The sequence shown here is derived from an EMBL/GenBank/DDBJ whole genome shotgun (WGS) entry which is preliminary data.</text>
</comment>
<evidence type="ECO:0000313" key="8">
    <source>
        <dbReference type="EMBL" id="MBB3890449.1"/>
    </source>
</evidence>
<proteinExistence type="inferred from homology"/>
<dbReference type="InterPro" id="IPR004752">
    <property type="entry name" value="AmpG_permease/AT-1"/>
</dbReference>
<feature type="transmembrane region" description="Helical" evidence="7">
    <location>
        <begin position="380"/>
        <end position="400"/>
    </location>
</feature>
<reference evidence="8 9" key="1">
    <citation type="submission" date="2020-08" db="EMBL/GenBank/DDBJ databases">
        <title>Genomic Encyclopedia of Type Strains, Phase IV (KMG-IV): sequencing the most valuable type-strain genomes for metagenomic binning, comparative biology and taxonomic classification.</title>
        <authorList>
            <person name="Goeker M."/>
        </authorList>
    </citation>
    <scope>NUCLEOTIDE SEQUENCE [LARGE SCALE GENOMIC DNA]</scope>
    <source>
        <strain evidence="8 9">DSM 21793</strain>
    </source>
</reference>
<accession>A0A839ZXK1</accession>
<dbReference type="EMBL" id="JACIDK010000002">
    <property type="protein sequence ID" value="MBB3890449.1"/>
    <property type="molecule type" value="Genomic_DNA"/>
</dbReference>
<feature type="transmembrane region" description="Helical" evidence="7">
    <location>
        <begin position="193"/>
        <end position="210"/>
    </location>
</feature>
<evidence type="ECO:0000256" key="1">
    <source>
        <dbReference type="ARBA" id="ARBA00004141"/>
    </source>
</evidence>
<evidence type="ECO:0000256" key="7">
    <source>
        <dbReference type="SAM" id="Phobius"/>
    </source>
</evidence>
<dbReference type="NCBIfam" id="TIGR00901">
    <property type="entry name" value="2A0125"/>
    <property type="match status" value="1"/>
</dbReference>
<feature type="transmembrane region" description="Helical" evidence="7">
    <location>
        <begin position="28"/>
        <end position="45"/>
    </location>
</feature>
<evidence type="ECO:0000256" key="6">
    <source>
        <dbReference type="ARBA" id="ARBA00023136"/>
    </source>
</evidence>
<evidence type="ECO:0000256" key="5">
    <source>
        <dbReference type="ARBA" id="ARBA00022989"/>
    </source>
</evidence>
<dbReference type="AlphaFoldDB" id="A0A839ZXK1"/>
<evidence type="ECO:0000256" key="4">
    <source>
        <dbReference type="ARBA" id="ARBA00022692"/>
    </source>
</evidence>
<evidence type="ECO:0000256" key="3">
    <source>
        <dbReference type="ARBA" id="ARBA00022448"/>
    </source>
</evidence>
<keyword evidence="4 7" id="KW-0812">Transmembrane</keyword>
<dbReference type="PANTHER" id="PTHR12778:SF10">
    <property type="entry name" value="MAJOR FACILITATOR SUPERFAMILY DOMAIN-CONTAINING PROTEIN 3"/>
    <property type="match status" value="1"/>
</dbReference>
<feature type="transmembrane region" description="Helical" evidence="7">
    <location>
        <begin position="122"/>
        <end position="139"/>
    </location>
</feature>